<dbReference type="OrthoDB" id="9779207at2"/>
<accession>S3K030</accession>
<dbReference type="RefSeq" id="WP_016524862.1">
    <property type="nucleotide sequence ID" value="NZ_KE332518.1"/>
</dbReference>
<dbReference type="HOGENOM" id="CLU_192351_0_0_12"/>
<name>S3K030_TREMA</name>
<dbReference type="InterPro" id="IPR010985">
    <property type="entry name" value="Ribbon_hlx_hlx"/>
</dbReference>
<evidence type="ECO:0000313" key="1">
    <source>
        <dbReference type="EMBL" id="EPF30251.1"/>
    </source>
</evidence>
<dbReference type="InterPro" id="IPR046257">
    <property type="entry name" value="DUF6290"/>
</dbReference>
<proteinExistence type="predicted"/>
<dbReference type="Pfam" id="PF19807">
    <property type="entry name" value="DUF6290"/>
    <property type="match status" value="1"/>
</dbReference>
<protein>
    <recommendedName>
        <fullName evidence="3">Ribbon-helix-helix protein CopG domain-containing protein</fullName>
    </recommendedName>
</protein>
<dbReference type="EMBL" id="ATFF01000006">
    <property type="protein sequence ID" value="EPF30251.1"/>
    <property type="molecule type" value="Genomic_DNA"/>
</dbReference>
<dbReference type="STRING" id="1125699.HMPREF9194_00565"/>
<dbReference type="SUPFAM" id="SSF47598">
    <property type="entry name" value="Ribbon-helix-helix"/>
    <property type="match status" value="1"/>
</dbReference>
<dbReference type="PATRIC" id="fig|1125699.3.peg.577"/>
<dbReference type="GO" id="GO:0006355">
    <property type="term" value="P:regulation of DNA-templated transcription"/>
    <property type="evidence" value="ECO:0007669"/>
    <property type="project" value="InterPro"/>
</dbReference>
<sequence length="89" mass="9979">MAITGVKSGRTVQSMSFSINCDMLDKLTAYCSERGCSRSWLISKALEAYLAECLEDKADYETAAEAWKEFEKKGGKTYTSDDLRKEFGL</sequence>
<dbReference type="Proteomes" id="UP000014541">
    <property type="component" value="Unassembled WGS sequence"/>
</dbReference>
<evidence type="ECO:0008006" key="3">
    <source>
        <dbReference type="Google" id="ProtNLM"/>
    </source>
</evidence>
<gene>
    <name evidence="1" type="ORF">HMPREF9194_00565</name>
</gene>
<evidence type="ECO:0000313" key="2">
    <source>
        <dbReference type="Proteomes" id="UP000014541"/>
    </source>
</evidence>
<reference evidence="1 2" key="1">
    <citation type="submission" date="2013-04" db="EMBL/GenBank/DDBJ databases">
        <title>The Genome Sequence of Treponema maltophilum ATCC 51939.</title>
        <authorList>
            <consortium name="The Broad Institute Genomics Platform"/>
            <person name="Earl A."/>
            <person name="Ward D."/>
            <person name="Feldgarden M."/>
            <person name="Gevers D."/>
            <person name="Leonetti C."/>
            <person name="Blanton J.M."/>
            <person name="Dewhirst F.E."/>
            <person name="Izard J."/>
            <person name="Walker B."/>
            <person name="Young S."/>
            <person name="Zeng Q."/>
            <person name="Gargeya S."/>
            <person name="Fitzgerald M."/>
            <person name="Haas B."/>
            <person name="Abouelleil A."/>
            <person name="Allen A.W."/>
            <person name="Alvarado L."/>
            <person name="Arachchi H.M."/>
            <person name="Berlin A.M."/>
            <person name="Chapman S.B."/>
            <person name="Gainer-Dewar J."/>
            <person name="Goldberg J."/>
            <person name="Griggs A."/>
            <person name="Gujja S."/>
            <person name="Hansen M."/>
            <person name="Howarth C."/>
            <person name="Imamovic A."/>
            <person name="Ireland A."/>
            <person name="Larimer J."/>
            <person name="McCowan C."/>
            <person name="Murphy C."/>
            <person name="Pearson M."/>
            <person name="Poon T.W."/>
            <person name="Priest M."/>
            <person name="Roberts A."/>
            <person name="Saif S."/>
            <person name="Shea T."/>
            <person name="Sisk P."/>
            <person name="Sykes S."/>
            <person name="Wortman J."/>
            <person name="Nusbaum C."/>
            <person name="Birren B."/>
        </authorList>
    </citation>
    <scope>NUCLEOTIDE SEQUENCE [LARGE SCALE GENOMIC DNA]</scope>
    <source>
        <strain evidence="1 2">ATCC 51939</strain>
    </source>
</reference>
<dbReference type="AlphaFoldDB" id="S3K030"/>
<comment type="caution">
    <text evidence="1">The sequence shown here is derived from an EMBL/GenBank/DDBJ whole genome shotgun (WGS) entry which is preliminary data.</text>
</comment>
<keyword evidence="2" id="KW-1185">Reference proteome</keyword>
<dbReference type="eggNOG" id="ENOG50321F7">
    <property type="taxonomic scope" value="Bacteria"/>
</dbReference>
<organism evidence="1 2">
    <name type="scientific">Treponema maltophilum ATCC 51939</name>
    <dbReference type="NCBI Taxonomy" id="1125699"/>
    <lineage>
        <taxon>Bacteria</taxon>
        <taxon>Pseudomonadati</taxon>
        <taxon>Spirochaetota</taxon>
        <taxon>Spirochaetia</taxon>
        <taxon>Spirochaetales</taxon>
        <taxon>Treponemataceae</taxon>
        <taxon>Treponema</taxon>
    </lineage>
</organism>